<keyword evidence="2" id="KW-1185">Reference proteome</keyword>
<evidence type="ECO:0000313" key="2">
    <source>
        <dbReference type="Proteomes" id="UP000612899"/>
    </source>
</evidence>
<name>A0A8J3VGS0_9ACTN</name>
<sequence>MAYDHTASSIPDLPPMYTSDQGSLTETYAVIAMHWPGEDPAMSVGDPLSDTENAPIAAK</sequence>
<gene>
    <name evidence="1" type="ORF">Rhe02_33580</name>
</gene>
<dbReference type="Proteomes" id="UP000612899">
    <property type="component" value="Unassembled WGS sequence"/>
</dbReference>
<accession>A0A8J3VGS0</accession>
<reference evidence="1" key="1">
    <citation type="submission" date="2021-01" db="EMBL/GenBank/DDBJ databases">
        <title>Whole genome shotgun sequence of Rhizocola hellebori NBRC 109834.</title>
        <authorList>
            <person name="Komaki H."/>
            <person name="Tamura T."/>
        </authorList>
    </citation>
    <scope>NUCLEOTIDE SEQUENCE</scope>
    <source>
        <strain evidence="1">NBRC 109834</strain>
    </source>
</reference>
<protein>
    <submittedName>
        <fullName evidence="1">Uncharacterized protein</fullName>
    </submittedName>
</protein>
<organism evidence="1 2">
    <name type="scientific">Rhizocola hellebori</name>
    <dbReference type="NCBI Taxonomy" id="1392758"/>
    <lineage>
        <taxon>Bacteria</taxon>
        <taxon>Bacillati</taxon>
        <taxon>Actinomycetota</taxon>
        <taxon>Actinomycetes</taxon>
        <taxon>Micromonosporales</taxon>
        <taxon>Micromonosporaceae</taxon>
        <taxon>Rhizocola</taxon>
    </lineage>
</organism>
<comment type="caution">
    <text evidence="1">The sequence shown here is derived from an EMBL/GenBank/DDBJ whole genome shotgun (WGS) entry which is preliminary data.</text>
</comment>
<proteinExistence type="predicted"/>
<dbReference type="EMBL" id="BONY01000018">
    <property type="protein sequence ID" value="GIH05291.1"/>
    <property type="molecule type" value="Genomic_DNA"/>
</dbReference>
<dbReference type="AlphaFoldDB" id="A0A8J3VGS0"/>
<evidence type="ECO:0000313" key="1">
    <source>
        <dbReference type="EMBL" id="GIH05291.1"/>
    </source>
</evidence>